<dbReference type="Pfam" id="PF13416">
    <property type="entry name" value="SBP_bac_8"/>
    <property type="match status" value="1"/>
</dbReference>
<evidence type="ECO:0000256" key="5">
    <source>
        <dbReference type="SAM" id="SignalP"/>
    </source>
</evidence>
<keyword evidence="7" id="KW-1185">Reference proteome</keyword>
<dbReference type="PANTHER" id="PTHR30061">
    <property type="entry name" value="MALTOSE-BINDING PERIPLASMIC PROTEIN"/>
    <property type="match status" value="1"/>
</dbReference>
<dbReference type="GO" id="GO:0015768">
    <property type="term" value="P:maltose transport"/>
    <property type="evidence" value="ECO:0007669"/>
    <property type="project" value="TreeGrafter"/>
</dbReference>
<dbReference type="Proteomes" id="UP000028525">
    <property type="component" value="Unassembled WGS sequence"/>
</dbReference>
<evidence type="ECO:0000313" key="6">
    <source>
        <dbReference type="EMBL" id="KEZ87699.1"/>
    </source>
</evidence>
<organism evidence="6 7">
    <name type="scientific">Lacrimispora celerecrescens</name>
    <dbReference type="NCBI Taxonomy" id="29354"/>
    <lineage>
        <taxon>Bacteria</taxon>
        <taxon>Bacillati</taxon>
        <taxon>Bacillota</taxon>
        <taxon>Clostridia</taxon>
        <taxon>Lachnospirales</taxon>
        <taxon>Lachnospiraceae</taxon>
        <taxon>Lacrimispora</taxon>
    </lineage>
</organism>
<name>A0A084JFG5_9FIRM</name>
<proteinExistence type="inferred from homology"/>
<dbReference type="GO" id="GO:1901982">
    <property type="term" value="F:maltose binding"/>
    <property type="evidence" value="ECO:0007669"/>
    <property type="project" value="TreeGrafter"/>
</dbReference>
<keyword evidence="2" id="KW-0813">Transport</keyword>
<dbReference type="STRING" id="29354.IO98_20610"/>
<dbReference type="SUPFAM" id="SSF53850">
    <property type="entry name" value="Periplasmic binding protein-like II"/>
    <property type="match status" value="1"/>
</dbReference>
<feature type="region of interest" description="Disordered" evidence="4">
    <location>
        <begin position="28"/>
        <end position="72"/>
    </location>
</feature>
<comment type="caution">
    <text evidence="6">The sequence shown here is derived from an EMBL/GenBank/DDBJ whole genome shotgun (WGS) entry which is preliminary data.</text>
</comment>
<accession>A0A084JFG5</accession>
<feature type="compositionally biased region" description="Low complexity" evidence="4">
    <location>
        <begin position="28"/>
        <end position="43"/>
    </location>
</feature>
<dbReference type="AlphaFoldDB" id="A0A084JFG5"/>
<evidence type="ECO:0000256" key="4">
    <source>
        <dbReference type="SAM" id="MobiDB-lite"/>
    </source>
</evidence>
<dbReference type="RefSeq" id="WP_038284130.1">
    <property type="nucleotide sequence ID" value="NZ_JPME01000030.1"/>
</dbReference>
<feature type="chain" id="PRO_5001777249" evidence="5">
    <location>
        <begin position="29"/>
        <end position="471"/>
    </location>
</feature>
<reference evidence="6 7" key="1">
    <citation type="submission" date="2014-07" db="EMBL/GenBank/DDBJ databases">
        <title>Draft genome of Clostridium celerecrescens 152B isolated from sediments associated with methane hydrate from Krishna Godavari basin.</title>
        <authorList>
            <person name="Honkalas V.S."/>
            <person name="Dabir A.P."/>
            <person name="Arora P."/>
            <person name="Dhakephalkar P.K."/>
        </authorList>
    </citation>
    <scope>NUCLEOTIDE SEQUENCE [LARGE SCALE GENOMIC DNA]</scope>
    <source>
        <strain evidence="6 7">152B</strain>
    </source>
</reference>
<gene>
    <name evidence="6" type="ORF">IO98_20610</name>
</gene>
<comment type="similarity">
    <text evidence="1">Belongs to the bacterial solute-binding protein 1 family.</text>
</comment>
<dbReference type="OrthoDB" id="9768630at2"/>
<dbReference type="GO" id="GO:0055052">
    <property type="term" value="C:ATP-binding cassette (ABC) transporter complex, substrate-binding subunit-containing"/>
    <property type="evidence" value="ECO:0007669"/>
    <property type="project" value="TreeGrafter"/>
</dbReference>
<dbReference type="GO" id="GO:0042956">
    <property type="term" value="P:maltodextrin transmembrane transport"/>
    <property type="evidence" value="ECO:0007669"/>
    <property type="project" value="TreeGrafter"/>
</dbReference>
<evidence type="ECO:0000313" key="7">
    <source>
        <dbReference type="Proteomes" id="UP000028525"/>
    </source>
</evidence>
<sequence>MRRGKKWMAALGAAALVMAALSGCGSSATTQTTAGTQAAQGTQENKETSKGETSAAATEETKNVNDDGTVNNPEQVAVDANKLVMWSLFSGGDGGFMTKMIEDYNSTNPTKQVQSIMLVWADYYTKLQTAVAAGKGPDIGISHASSLPQLVEDGVVQPITTYLDELGVDLSQHYSQASIDAVTFDGEVYAIPLDTHAEIMYFNKELLEKAGVTLNAAGAVDIKSVDDFYAVCDKIKAVIPEDGTTIAITNNGDDPYRLWWATYFQMGGTPIVSDDGKEVTLDKEKAVKAAEFVKGLYDKGYVAEGIDDHQKFFQTGKAGICIGGTWAVGAFEQTDNLKFVPMAFPKLFDTENCWADSHTFILPTKNSRNEADSKAAVEFMVAASMNGGVTWAGSGQIPACKEVLASDAYKALPYRSSYMSEVEKAVLPAKVSTFNGMKKGMIDSLDTIWTGKGDAASGIDALYDELESNLP</sequence>
<evidence type="ECO:0000256" key="1">
    <source>
        <dbReference type="ARBA" id="ARBA00008520"/>
    </source>
</evidence>
<feature type="signal peptide" evidence="5">
    <location>
        <begin position="1"/>
        <end position="28"/>
    </location>
</feature>
<dbReference type="InterPro" id="IPR006059">
    <property type="entry name" value="SBP"/>
</dbReference>
<dbReference type="EMBL" id="JPME01000030">
    <property type="protein sequence ID" value="KEZ87699.1"/>
    <property type="molecule type" value="Genomic_DNA"/>
</dbReference>
<evidence type="ECO:0000256" key="2">
    <source>
        <dbReference type="ARBA" id="ARBA00022448"/>
    </source>
</evidence>
<dbReference type="PROSITE" id="PS51257">
    <property type="entry name" value="PROKAR_LIPOPROTEIN"/>
    <property type="match status" value="1"/>
</dbReference>
<evidence type="ECO:0000256" key="3">
    <source>
        <dbReference type="ARBA" id="ARBA00022729"/>
    </source>
</evidence>
<protein>
    <submittedName>
        <fullName evidence="6">ABC transporter substrate-binding protein</fullName>
    </submittedName>
</protein>
<dbReference type="PANTHER" id="PTHR30061:SF50">
    <property type="entry name" value="MALTOSE_MALTODEXTRIN-BINDING PERIPLASMIC PROTEIN"/>
    <property type="match status" value="1"/>
</dbReference>
<dbReference type="Gene3D" id="3.40.190.10">
    <property type="entry name" value="Periplasmic binding protein-like II"/>
    <property type="match status" value="1"/>
</dbReference>
<keyword evidence="3 5" id="KW-0732">Signal</keyword>